<keyword evidence="11" id="KW-0576">Peroxisome</keyword>
<comment type="subcellular location">
    <subcellularLocation>
        <location evidence="2">Peroxisome</location>
    </subcellularLocation>
</comment>
<dbReference type="GO" id="GO:0005504">
    <property type="term" value="F:fatty acid binding"/>
    <property type="evidence" value="ECO:0007669"/>
    <property type="project" value="TreeGrafter"/>
</dbReference>
<dbReference type="InterPro" id="IPR046373">
    <property type="entry name" value="Acyl-CoA_Oxase/DH_mid-dom_sf"/>
</dbReference>
<dbReference type="GO" id="GO:0055088">
    <property type="term" value="P:lipid homeostasis"/>
    <property type="evidence" value="ECO:0007669"/>
    <property type="project" value="TreeGrafter"/>
</dbReference>
<evidence type="ECO:0000256" key="12">
    <source>
        <dbReference type="ARBA" id="ARBA00036151"/>
    </source>
</evidence>
<feature type="non-terminal residue" evidence="29">
    <location>
        <position position="1"/>
    </location>
</feature>
<comment type="pathway">
    <text evidence="3">Lipid metabolism; peroxisomal fatty acid beta-oxidation.</text>
</comment>
<dbReference type="Gene3D" id="1.10.540.10">
    <property type="entry name" value="Acyl-CoA dehydrogenase/oxidase, N-terminal domain"/>
    <property type="match status" value="2"/>
</dbReference>
<evidence type="ECO:0000256" key="18">
    <source>
        <dbReference type="ARBA" id="ARBA00040310"/>
    </source>
</evidence>
<comment type="caution">
    <text evidence="29">The sequence shown here is derived from an EMBL/GenBank/DDBJ whole genome shotgun (WGS) entry which is preliminary data.</text>
</comment>
<dbReference type="Pfam" id="PF01756">
    <property type="entry name" value="ACOX"/>
    <property type="match status" value="2"/>
</dbReference>
<name>Q4RLF5_TETNG</name>
<dbReference type="InterPro" id="IPR036250">
    <property type="entry name" value="AcylCo_DH-like_C"/>
</dbReference>
<keyword evidence="10" id="KW-0443">Lipid metabolism</keyword>
<comment type="catalytic activity">
    <reaction evidence="23">
        <text>octadecanoyl-CoA + O2 = (2E)-octadecenoyl-CoA + H2O2</text>
        <dbReference type="Rhea" id="RHEA:38971"/>
        <dbReference type="ChEBI" id="CHEBI:15379"/>
        <dbReference type="ChEBI" id="CHEBI:16240"/>
        <dbReference type="ChEBI" id="CHEBI:57394"/>
        <dbReference type="ChEBI" id="CHEBI:71412"/>
    </reaction>
    <physiologicalReaction direction="left-to-right" evidence="23">
        <dbReference type="Rhea" id="RHEA:38972"/>
    </physiologicalReaction>
</comment>
<reference evidence="29" key="2">
    <citation type="submission" date="2004-02" db="EMBL/GenBank/DDBJ databases">
        <authorList>
            <consortium name="Genoscope"/>
            <consortium name="Whitehead Institute Centre for Genome Research"/>
        </authorList>
    </citation>
    <scope>NUCLEOTIDE SEQUENCE</scope>
</reference>
<keyword evidence="5" id="KW-0597">Phosphoprotein</keyword>
<dbReference type="Gene3D" id="1.20.140.10">
    <property type="entry name" value="Butyryl-CoA Dehydrogenase, subunit A, domain 3"/>
    <property type="match status" value="3"/>
</dbReference>
<comment type="catalytic activity">
    <reaction evidence="17">
        <text>dodecanoyl-CoA + O2 = (2E)-dodecenoyl-CoA + H2O2</text>
        <dbReference type="Rhea" id="RHEA:40171"/>
        <dbReference type="ChEBI" id="CHEBI:15379"/>
        <dbReference type="ChEBI" id="CHEBI:16240"/>
        <dbReference type="ChEBI" id="CHEBI:57330"/>
        <dbReference type="ChEBI" id="CHEBI:57375"/>
    </reaction>
    <physiologicalReaction direction="left-to-right" evidence="17">
        <dbReference type="Rhea" id="RHEA:40172"/>
    </physiologicalReaction>
</comment>
<evidence type="ECO:0000256" key="1">
    <source>
        <dbReference type="ARBA" id="ARBA00001974"/>
    </source>
</evidence>
<evidence type="ECO:0000256" key="13">
    <source>
        <dbReference type="ARBA" id="ARBA00036338"/>
    </source>
</evidence>
<organism evidence="29">
    <name type="scientific">Tetraodon nigroviridis</name>
    <name type="common">Spotted green pufferfish</name>
    <name type="synonym">Chelonodon nigroviridis</name>
    <dbReference type="NCBI Taxonomy" id="99883"/>
    <lineage>
        <taxon>Eukaryota</taxon>
        <taxon>Metazoa</taxon>
        <taxon>Chordata</taxon>
        <taxon>Craniata</taxon>
        <taxon>Vertebrata</taxon>
        <taxon>Euteleostomi</taxon>
        <taxon>Actinopterygii</taxon>
        <taxon>Neopterygii</taxon>
        <taxon>Teleostei</taxon>
        <taxon>Neoteleostei</taxon>
        <taxon>Acanthomorphata</taxon>
        <taxon>Eupercaria</taxon>
        <taxon>Tetraodontiformes</taxon>
        <taxon>Tetradontoidea</taxon>
        <taxon>Tetraodontidae</taxon>
        <taxon>Tetraodon</taxon>
    </lineage>
</organism>
<evidence type="ECO:0000256" key="20">
    <source>
        <dbReference type="ARBA" id="ARBA00041501"/>
    </source>
</evidence>
<dbReference type="FunFam" id="1.20.140.10:FF:000005">
    <property type="entry name" value="Acyl-coenzyme A oxidase"/>
    <property type="match status" value="2"/>
</dbReference>
<feature type="domain" description="Acyl-CoA oxidase C-alpha1" evidence="28">
    <location>
        <begin position="731"/>
        <end position="889"/>
    </location>
</feature>
<reference evidence="29" key="1">
    <citation type="journal article" date="2004" name="Nature">
        <title>Genome duplication in the teleost fish Tetraodon nigroviridis reveals the early vertebrate proto-karyotype.</title>
        <authorList>
            <person name="Jaillon O."/>
            <person name="Aury J.-M."/>
            <person name="Brunet F."/>
            <person name="Petit J.-L."/>
            <person name="Stange-Thomann N."/>
            <person name="Mauceli E."/>
            <person name="Bouneau L."/>
            <person name="Fischer C."/>
            <person name="Ozouf-Costaz C."/>
            <person name="Bernot A."/>
            <person name="Nicaud S."/>
            <person name="Jaffe D."/>
            <person name="Fisher S."/>
            <person name="Lutfalla G."/>
            <person name="Dossat C."/>
            <person name="Segurens B."/>
            <person name="Dasilva C."/>
            <person name="Salanoubat M."/>
            <person name="Levy M."/>
            <person name="Boudet N."/>
            <person name="Castellano S."/>
            <person name="Anthouard V."/>
            <person name="Jubin C."/>
            <person name="Castelli V."/>
            <person name="Katinka M."/>
            <person name="Vacherie B."/>
            <person name="Biemont C."/>
            <person name="Skalli Z."/>
            <person name="Cattolico L."/>
            <person name="Poulain J."/>
            <person name="De Berardinis V."/>
            <person name="Cruaud C."/>
            <person name="Duprat S."/>
            <person name="Brottier P."/>
            <person name="Coutanceau J.-P."/>
            <person name="Gouzy J."/>
            <person name="Parra G."/>
            <person name="Lardier G."/>
            <person name="Chapple C."/>
            <person name="McKernan K.J."/>
            <person name="McEwan P."/>
            <person name="Bosak S."/>
            <person name="Kellis M."/>
            <person name="Volff J.-N."/>
            <person name="Guigo R."/>
            <person name="Zody M.C."/>
            <person name="Mesirov J."/>
            <person name="Lindblad-Toh K."/>
            <person name="Birren B."/>
            <person name="Nusbaum C."/>
            <person name="Kahn D."/>
            <person name="Robinson-Rechavi M."/>
            <person name="Laudet V."/>
            <person name="Schachter V."/>
            <person name="Quetier F."/>
            <person name="Saurin W."/>
            <person name="Scarpelli C."/>
            <person name="Wincker P."/>
            <person name="Lander E.S."/>
            <person name="Weissenbach J."/>
            <person name="Roest Crollius H."/>
        </authorList>
    </citation>
    <scope>NUCLEOTIDE SEQUENCE [LARGE SCALE GENOMIC DNA]</scope>
</reference>
<feature type="domain" description="Acyl-coenzyme A oxidase N-terminal" evidence="27">
    <location>
        <begin position="506"/>
        <end position="546"/>
    </location>
</feature>
<comment type="cofactor">
    <cofactor evidence="1">
        <name>FAD</name>
        <dbReference type="ChEBI" id="CHEBI:57692"/>
    </cofactor>
</comment>
<comment type="catalytic activity">
    <reaction evidence="12">
        <text>decanoyl-CoA + O2 = (2E)-decenoyl-CoA + H2O2</text>
        <dbReference type="Rhea" id="RHEA:40179"/>
        <dbReference type="ChEBI" id="CHEBI:15379"/>
        <dbReference type="ChEBI" id="CHEBI:16240"/>
        <dbReference type="ChEBI" id="CHEBI:61406"/>
        <dbReference type="ChEBI" id="CHEBI:61430"/>
    </reaction>
    <physiologicalReaction direction="left-to-right" evidence="12">
        <dbReference type="Rhea" id="RHEA:40180"/>
    </physiologicalReaction>
</comment>
<evidence type="ECO:0000256" key="3">
    <source>
        <dbReference type="ARBA" id="ARBA00004846"/>
    </source>
</evidence>
<sequence>SSAMNPDIQKERQNATFNVEKLTNILDGSPEKTKRRREIESMVLNDPDFQEQDPNFLSRSQRYDQAVRKSAQMILKLREFGISDPDEIYYYKNMAQGGHHEALGLHFVMFLPTLYSQCDPRQSREWIPLAESFQVVGTYAQTEMGHAVWLTPEGQRSCSSRSCVHPDRPEPLDLHLGMFLPTLLNQATPEQMERFFTPAWNLRIIGTYAQTEMGHGTVHAGGAEAGVGTHLRGLETTATFDPSTQEFVLHSPTISSIKWWPGGLGKTSNHAIVLAQLHTQGRCHGLHAFIVPIRDMDTHVPLPGVVVGDIGPKFGFSEVDNGFLKLEHVRIPLDNMLMKFAKVEPDGTYVKPPSAKLTYGTMVFIRSMIVGQSALALAKSCTIAIRYSAVRHQSELRPGEPEPQILNYQTQQHKLFPVLAAAYAFTFVGQYMKDTYRRISGRHPRRGLQPATGAPRSVCWPEGFTTWAANAAIEVCRMSCGGHGYSRSSALPDIYVEFTPTCTCVHPDRPEPLDLHLGMFLPTLLNQATPEQMERFFTPAWNLRIIGTYAQTEMGHGTVHAGGAEAGVGTHLRGLETTATFDPSTQEFVLHSPTISSIKWWPGGRKDQSDSSSLLPSSSQLLCDSPLTSCSPSGEDLQPRHRAGPAPHAGPLPRPARFYRAHPGHGHARAVARRRGRRYRPQVRLQRGGQRLPEAGACAHSAGQHADEVRQGGARWDLREAPQRQADLRDMVFIRSMIVGQSALALAKSCTIAIRYSAVRHQSELRPGEPEPQILNYQTQQHKLFPVLAAAYAFTFVGQYMKDTYRRISGDIHAGDYSQLPELHALSAGLKAFTTWAANAAIEVCRMSCGGHGYSRSSALPDIYVEFTPTCTYEGENTVMMLQTARLLLKNTHLHTAAVAIASQVGQLTPEQAGTTPRTSLSQACVCVCVCVCVSLVELAAKSIQQELQRGRSQEEAWNHSSIDLVRASDAHCHFVVVKLFVDKLEQVDDAAVKAVLSTLALLYALKGLADNSGDFLQVRGAATRLVPAGISCCSWLRPLERLVSVCRLFLQAGLLTVPQATRVSARIKELLEELRPDAVALVDAFDLNDRKLNSVLGRYDGNVYEHLYEWARQSPLNATEV</sequence>
<dbReference type="GO" id="GO:0003997">
    <property type="term" value="F:acyl-CoA oxidase activity"/>
    <property type="evidence" value="ECO:0007669"/>
    <property type="project" value="InterPro"/>
</dbReference>
<comment type="catalytic activity">
    <reaction evidence="16">
        <text>glutaryl-CoA + O2 = (2E)-glutaconyl-CoA + H2O2</text>
        <dbReference type="Rhea" id="RHEA:40315"/>
        <dbReference type="ChEBI" id="CHEBI:15379"/>
        <dbReference type="ChEBI" id="CHEBI:16240"/>
        <dbReference type="ChEBI" id="CHEBI:57353"/>
        <dbReference type="ChEBI" id="CHEBI:57378"/>
    </reaction>
    <physiologicalReaction direction="left-to-right" evidence="16">
        <dbReference type="Rhea" id="RHEA:40316"/>
    </physiologicalReaction>
</comment>
<dbReference type="AlphaFoldDB" id="Q4RLF5"/>
<gene>
    <name evidence="29" type="ORF">GSTENG00032511001</name>
</gene>
<comment type="catalytic activity">
    <reaction evidence="24">
        <text>tetradecanoyl-CoA + O2 = (2E)-tetradecenoyl-CoA + H2O2</text>
        <dbReference type="Rhea" id="RHEA:40183"/>
        <dbReference type="ChEBI" id="CHEBI:15379"/>
        <dbReference type="ChEBI" id="CHEBI:16240"/>
        <dbReference type="ChEBI" id="CHEBI:57385"/>
        <dbReference type="ChEBI" id="CHEBI:61405"/>
    </reaction>
    <physiologicalReaction direction="left-to-right" evidence="24">
        <dbReference type="Rhea" id="RHEA:40184"/>
    </physiologicalReaction>
</comment>
<dbReference type="Gene3D" id="2.40.110.10">
    <property type="entry name" value="Butyryl-CoA Dehydrogenase, subunit A, domain 2"/>
    <property type="match status" value="2"/>
</dbReference>
<dbReference type="FunFam" id="1.20.140.10:FF:000007">
    <property type="entry name" value="Acyl-coenzyme A oxidase"/>
    <property type="match status" value="1"/>
</dbReference>
<dbReference type="PANTHER" id="PTHR10909">
    <property type="entry name" value="ELECTRON TRANSPORT OXIDOREDUCTASE"/>
    <property type="match status" value="1"/>
</dbReference>
<evidence type="ECO:0000256" key="15">
    <source>
        <dbReference type="ARBA" id="ARBA00036444"/>
    </source>
</evidence>
<dbReference type="EMBL" id="CAAE01015021">
    <property type="protein sequence ID" value="CAG10777.1"/>
    <property type="molecule type" value="Genomic_DNA"/>
</dbReference>
<keyword evidence="9" id="KW-0560">Oxidoreductase</keyword>
<evidence type="ECO:0000256" key="7">
    <source>
        <dbReference type="ARBA" id="ARBA00022827"/>
    </source>
</evidence>
<comment type="similarity">
    <text evidence="4">Belongs to the acyl-CoA oxidase family.</text>
</comment>
<evidence type="ECO:0000256" key="16">
    <source>
        <dbReference type="ARBA" id="ARBA00036750"/>
    </source>
</evidence>
<evidence type="ECO:0000256" key="5">
    <source>
        <dbReference type="ARBA" id="ARBA00022553"/>
    </source>
</evidence>
<dbReference type="OrthoDB" id="538336at2759"/>
<dbReference type="InterPro" id="IPR009100">
    <property type="entry name" value="AcylCoA_DH/oxidase_NM_dom_sf"/>
</dbReference>
<dbReference type="InterPro" id="IPR055060">
    <property type="entry name" value="ACOX_C_alpha1"/>
</dbReference>
<comment type="catalytic activity">
    <reaction evidence="14">
        <text>hexanoyl-CoA + O2 = (2E)-hexenoyl-CoA + H2O2</text>
        <dbReference type="Rhea" id="RHEA:40311"/>
        <dbReference type="ChEBI" id="CHEBI:15379"/>
        <dbReference type="ChEBI" id="CHEBI:16240"/>
        <dbReference type="ChEBI" id="CHEBI:62077"/>
        <dbReference type="ChEBI" id="CHEBI:62620"/>
    </reaction>
    <physiologicalReaction direction="left-to-right" evidence="14">
        <dbReference type="Rhea" id="RHEA:40312"/>
    </physiologicalReaction>
</comment>
<dbReference type="SUPFAM" id="SSF56645">
    <property type="entry name" value="Acyl-CoA dehydrogenase NM domain-like"/>
    <property type="match status" value="3"/>
</dbReference>
<feature type="compositionally biased region" description="Low complexity" evidence="25">
    <location>
        <begin position="610"/>
        <end position="627"/>
    </location>
</feature>
<dbReference type="GO" id="GO:0033540">
    <property type="term" value="P:fatty acid beta-oxidation using acyl-CoA oxidase"/>
    <property type="evidence" value="ECO:0007669"/>
    <property type="project" value="TreeGrafter"/>
</dbReference>
<dbReference type="InterPro" id="IPR002655">
    <property type="entry name" value="Acyl-CoA_oxidase_C"/>
</dbReference>
<dbReference type="InterPro" id="IPR029320">
    <property type="entry name" value="Acyl-CoA_ox_N"/>
</dbReference>
<evidence type="ECO:0000256" key="17">
    <source>
        <dbReference type="ARBA" id="ARBA00036791"/>
    </source>
</evidence>
<evidence type="ECO:0000256" key="6">
    <source>
        <dbReference type="ARBA" id="ARBA00022630"/>
    </source>
</evidence>
<evidence type="ECO:0000256" key="21">
    <source>
        <dbReference type="ARBA" id="ARBA00042468"/>
    </source>
</evidence>
<evidence type="ECO:0000256" key="11">
    <source>
        <dbReference type="ARBA" id="ARBA00023140"/>
    </source>
</evidence>
<dbReference type="GO" id="GO:0000038">
    <property type="term" value="P:very long-chain fatty acid metabolic process"/>
    <property type="evidence" value="ECO:0007669"/>
    <property type="project" value="TreeGrafter"/>
</dbReference>
<comment type="catalytic activity">
    <reaction evidence="22">
        <text>octanoyl-CoA + O2 = (2E)-octenoyl-CoA + H2O2</text>
        <dbReference type="Rhea" id="RHEA:40175"/>
        <dbReference type="ChEBI" id="CHEBI:15379"/>
        <dbReference type="ChEBI" id="CHEBI:16240"/>
        <dbReference type="ChEBI" id="CHEBI:57386"/>
        <dbReference type="ChEBI" id="CHEBI:62242"/>
    </reaction>
    <physiologicalReaction direction="left-to-right" evidence="22">
        <dbReference type="Rhea" id="RHEA:40176"/>
    </physiologicalReaction>
</comment>
<dbReference type="Pfam" id="PF14749">
    <property type="entry name" value="Acyl-CoA_ox_N"/>
    <property type="match status" value="3"/>
</dbReference>
<dbReference type="FunFam" id="2.40.110.10:FF:000003">
    <property type="entry name" value="Acyl-coenzyme A oxidase"/>
    <property type="match status" value="1"/>
</dbReference>
<protein>
    <recommendedName>
        <fullName evidence="18">Peroxisomal acyl-coenzyme A oxidase 1</fullName>
    </recommendedName>
    <alternativeName>
        <fullName evidence="19">Palmitoyl-CoA oxidase</fullName>
    </alternativeName>
    <alternativeName>
        <fullName evidence="21">Peroxisomal fatty acyl-CoA oxidase</fullName>
    </alternativeName>
    <alternativeName>
        <fullName evidence="20">Straight-chain acyl-CoA oxidase</fullName>
    </alternativeName>
</protein>
<feature type="non-terminal residue" evidence="29">
    <location>
        <position position="1122"/>
    </location>
</feature>
<keyword evidence="7" id="KW-0274">FAD</keyword>
<evidence type="ECO:0000256" key="25">
    <source>
        <dbReference type="SAM" id="MobiDB-lite"/>
    </source>
</evidence>
<comment type="catalytic activity">
    <reaction evidence="13">
        <text>(6Z,9Z,12Z,15Z,18Z,21Z)-tetracosahexaenoyl-CoA + O2 = (2E,6Z,9Z,12Z,15Z,18Z,21Z)-tetracosaheptaenoyl-CoA + H2O2</text>
        <dbReference type="Rhea" id="RHEA:39119"/>
        <dbReference type="ChEBI" id="CHEBI:15379"/>
        <dbReference type="ChEBI" id="CHEBI:16240"/>
        <dbReference type="ChEBI" id="CHEBI:74086"/>
        <dbReference type="ChEBI" id="CHEBI:76360"/>
    </reaction>
    <physiologicalReaction direction="left-to-right" evidence="13">
        <dbReference type="Rhea" id="RHEA:39120"/>
    </physiologicalReaction>
</comment>
<dbReference type="FunFam" id="1.10.540.10:FF:000006">
    <property type="entry name" value="Acyl-coenzyme A oxidase"/>
    <property type="match status" value="1"/>
</dbReference>
<dbReference type="InterPro" id="IPR037069">
    <property type="entry name" value="AcylCoA_DH/ox_N_sf"/>
</dbReference>
<evidence type="ECO:0000256" key="24">
    <source>
        <dbReference type="ARBA" id="ARBA00048946"/>
    </source>
</evidence>
<dbReference type="GO" id="GO:0005777">
    <property type="term" value="C:peroxisome"/>
    <property type="evidence" value="ECO:0007669"/>
    <property type="project" value="UniProtKB-SubCell"/>
</dbReference>
<proteinExistence type="inferred from homology"/>
<dbReference type="InterPro" id="IPR012258">
    <property type="entry name" value="Acyl-CoA_oxidase"/>
</dbReference>
<evidence type="ECO:0000256" key="23">
    <source>
        <dbReference type="ARBA" id="ARBA00048450"/>
    </source>
</evidence>
<evidence type="ECO:0000259" key="27">
    <source>
        <dbReference type="Pfam" id="PF14749"/>
    </source>
</evidence>
<feature type="domain" description="Acyl-CoA oxidase C-alpha1" evidence="28">
    <location>
        <begin position="359"/>
        <end position="503"/>
    </location>
</feature>
<dbReference type="KEGG" id="tng:GSTEN00032511G001"/>
<keyword evidence="6" id="KW-0285">Flavoprotein</keyword>
<feature type="domain" description="Acyl-coenzyme A oxidase N-terminal" evidence="27">
    <location>
        <begin position="18"/>
        <end position="135"/>
    </location>
</feature>
<evidence type="ECO:0000313" key="29">
    <source>
        <dbReference type="EMBL" id="CAG10777.1"/>
    </source>
</evidence>
<comment type="catalytic activity">
    <reaction evidence="15">
        <text>(5Z,8Z,11Z,14Z,17Z)-eicosapentaenoyl-CoA + O2 = (2E,5Z,8Z,11Z,14Z,17Z)-eicosahexaenoyl-CoA + H2O2</text>
        <dbReference type="Rhea" id="RHEA:69643"/>
        <dbReference type="ChEBI" id="CHEBI:15379"/>
        <dbReference type="ChEBI" id="CHEBI:16240"/>
        <dbReference type="ChEBI" id="CHEBI:73862"/>
        <dbReference type="ChEBI" id="CHEBI:187901"/>
    </reaction>
    <physiologicalReaction direction="left-to-right" evidence="15">
        <dbReference type="Rhea" id="RHEA:69644"/>
    </physiologicalReaction>
</comment>
<evidence type="ECO:0000256" key="14">
    <source>
        <dbReference type="ARBA" id="ARBA00036399"/>
    </source>
</evidence>
<evidence type="ECO:0000256" key="8">
    <source>
        <dbReference type="ARBA" id="ARBA00022832"/>
    </source>
</evidence>
<feature type="domain" description="Acyl-CoA oxidase C-terminal" evidence="26">
    <location>
        <begin position="931"/>
        <end position="1019"/>
    </location>
</feature>
<evidence type="ECO:0000256" key="19">
    <source>
        <dbReference type="ARBA" id="ARBA00041259"/>
    </source>
</evidence>
<dbReference type="GO" id="GO:0071949">
    <property type="term" value="F:FAD binding"/>
    <property type="evidence" value="ECO:0007669"/>
    <property type="project" value="InterPro"/>
</dbReference>
<evidence type="ECO:0000256" key="22">
    <source>
        <dbReference type="ARBA" id="ARBA00048334"/>
    </source>
</evidence>
<evidence type="ECO:0000259" key="26">
    <source>
        <dbReference type="Pfam" id="PF01756"/>
    </source>
</evidence>
<accession>Q4RLF5</accession>
<evidence type="ECO:0000259" key="28">
    <source>
        <dbReference type="Pfam" id="PF22924"/>
    </source>
</evidence>
<dbReference type="PANTHER" id="PTHR10909:SF250">
    <property type="entry name" value="PEROXISOMAL ACYL-COENZYME A OXIDASE 1"/>
    <property type="match status" value="1"/>
</dbReference>
<feature type="domain" description="Acyl-coenzyme A oxidase N-terminal" evidence="27">
    <location>
        <begin position="165"/>
        <end position="205"/>
    </location>
</feature>
<feature type="region of interest" description="Disordered" evidence="25">
    <location>
        <begin position="600"/>
        <end position="655"/>
    </location>
</feature>
<feature type="domain" description="Acyl-CoA oxidase C-terminal" evidence="26">
    <location>
        <begin position="1049"/>
        <end position="1122"/>
    </location>
</feature>
<evidence type="ECO:0000256" key="10">
    <source>
        <dbReference type="ARBA" id="ARBA00023098"/>
    </source>
</evidence>
<evidence type="ECO:0000256" key="4">
    <source>
        <dbReference type="ARBA" id="ARBA00006288"/>
    </source>
</evidence>
<dbReference type="Pfam" id="PF22924">
    <property type="entry name" value="ACOX_C_alpha1"/>
    <property type="match status" value="2"/>
</dbReference>
<evidence type="ECO:0000256" key="9">
    <source>
        <dbReference type="ARBA" id="ARBA00023002"/>
    </source>
</evidence>
<keyword evidence="8" id="KW-0276">Fatty acid metabolism</keyword>
<evidence type="ECO:0000256" key="2">
    <source>
        <dbReference type="ARBA" id="ARBA00004275"/>
    </source>
</evidence>
<dbReference type="SUPFAM" id="SSF47203">
    <property type="entry name" value="Acyl-CoA dehydrogenase C-terminal domain-like"/>
    <property type="match status" value="4"/>
</dbReference>